<feature type="non-terminal residue" evidence="1">
    <location>
        <position position="131"/>
    </location>
</feature>
<evidence type="ECO:0000313" key="1">
    <source>
        <dbReference type="EMBL" id="EKC64571.1"/>
    </source>
</evidence>
<name>K1TZB0_9ZZZZ</name>
<dbReference type="EMBL" id="AJWY01007236">
    <property type="protein sequence ID" value="EKC64571.1"/>
    <property type="molecule type" value="Genomic_DNA"/>
</dbReference>
<protein>
    <submittedName>
        <fullName evidence="1">Uncharacterized protein</fullName>
    </submittedName>
</protein>
<proteinExistence type="predicted"/>
<dbReference type="AlphaFoldDB" id="K1TZB0"/>
<sequence>MHIWRLDNWEKILPKDGSGRTGLRFRCDKNVDPEVKRACLQFGKWLRAEYYFPVRIVVYVKEAERIRAKDGDYVVGTFFEPYSYYDEPYIRIATGDYEELLSKNGKDNALASILISLAHELTHYYQWINNL</sequence>
<comment type="caution">
    <text evidence="1">The sequence shown here is derived from an EMBL/GenBank/DDBJ whole genome shotgun (WGS) entry which is preliminary data.</text>
</comment>
<gene>
    <name evidence="1" type="ORF">LEA_10753</name>
</gene>
<organism evidence="1">
    <name type="scientific">human gut metagenome</name>
    <dbReference type="NCBI Taxonomy" id="408170"/>
    <lineage>
        <taxon>unclassified sequences</taxon>
        <taxon>metagenomes</taxon>
        <taxon>organismal metagenomes</taxon>
    </lineage>
</organism>
<reference evidence="1" key="1">
    <citation type="journal article" date="2013" name="Environ. Microbiol.">
        <title>Microbiota from the distal guts of lean and obese adolescents exhibit partial functional redundancy besides clear differences in community structure.</title>
        <authorList>
            <person name="Ferrer M."/>
            <person name="Ruiz A."/>
            <person name="Lanza F."/>
            <person name="Haange S.B."/>
            <person name="Oberbach A."/>
            <person name="Till H."/>
            <person name="Bargiela R."/>
            <person name="Campoy C."/>
            <person name="Segura M.T."/>
            <person name="Richter M."/>
            <person name="von Bergen M."/>
            <person name="Seifert J."/>
            <person name="Suarez A."/>
        </authorList>
    </citation>
    <scope>NUCLEOTIDE SEQUENCE</scope>
</reference>
<accession>K1TZB0</accession>